<dbReference type="PANTHER" id="PTHR34512">
    <property type="entry name" value="CELL SURFACE PROTEIN"/>
    <property type="match status" value="1"/>
</dbReference>
<evidence type="ECO:0000256" key="1">
    <source>
        <dbReference type="SAM" id="MobiDB-lite"/>
    </source>
</evidence>
<dbReference type="InterPro" id="IPR015943">
    <property type="entry name" value="WD40/YVTN_repeat-like_dom_sf"/>
</dbReference>
<dbReference type="EMBL" id="JBHUOG010000001">
    <property type="protein sequence ID" value="MFD2794189.1"/>
    <property type="molecule type" value="Genomic_DNA"/>
</dbReference>
<evidence type="ECO:0000313" key="4">
    <source>
        <dbReference type="Proteomes" id="UP001597479"/>
    </source>
</evidence>
<name>A0ABW5VTD9_9MICO</name>
<evidence type="ECO:0000313" key="3">
    <source>
        <dbReference type="EMBL" id="MFD2794189.1"/>
    </source>
</evidence>
<accession>A0ABW5VTD9</accession>
<gene>
    <name evidence="3" type="ORF">ACFS27_11585</name>
</gene>
<dbReference type="SMART" id="SM00564">
    <property type="entry name" value="PQQ"/>
    <property type="match status" value="3"/>
</dbReference>
<dbReference type="RefSeq" id="WP_377183042.1">
    <property type="nucleotide sequence ID" value="NZ_JBHUOG010000001.1"/>
</dbReference>
<dbReference type="Proteomes" id="UP001597479">
    <property type="component" value="Unassembled WGS sequence"/>
</dbReference>
<sequence length="559" mass="57418">MARDPDQGGAYVFDLVDDDTADLEVPPALSGAAAGDDPDGAGPDGADPAAGGPTPSGELGARARAFAPVAALLAVVLGTGFAVDGLRDDLRMQRMRDVPGGVVDVSSPLEERWSWDGAVGTPSATAQGRENDVALLGGLLAFQSDRELVALDPATGDEAWTVPLGADPDCGPMGTAGWTEVITPTLVCLAGPAEDREAMVIGPDGVVASARPLGAADERRYGPARPGPGGMVLRAKRVGPEPAEGRGDAECTDTWECTGTVESGRDLEVRAEDAATGTERWTVTVPFRPTPADQCNNWSGSSWDRAGRMTGPDEMIDAEAFGAQLTGGLVHLDGCGVVAGLTLEGEALGLEIESGTGGVMSLRSGGYVEYVYVDDEVRTTLYRADGEMIAEVDGYVGEPSAADSPEPATLLAPGGGEQRMRAYEADGTPLWDVPSPTDAQLFIAQVAGSAIVGSWSGAVYGMDLATGEERWTWNVSDSDDEGAGDLYATRGFTDGQSVLLVTQSGAGGFGLVALDVLSGDVLWERRAPTDPDEGAFSSGFVAVDGNLLVVTPAGVKGLG</sequence>
<keyword evidence="4" id="KW-1185">Reference proteome</keyword>
<organism evidence="3 4">
    <name type="scientific">Promicromonospora vindobonensis</name>
    <dbReference type="NCBI Taxonomy" id="195748"/>
    <lineage>
        <taxon>Bacteria</taxon>
        <taxon>Bacillati</taxon>
        <taxon>Actinomycetota</taxon>
        <taxon>Actinomycetes</taxon>
        <taxon>Micrococcales</taxon>
        <taxon>Promicromonosporaceae</taxon>
        <taxon>Promicromonospora</taxon>
    </lineage>
</organism>
<protein>
    <submittedName>
        <fullName evidence="3">PQQ-binding-like beta-propeller repeat protein</fullName>
    </submittedName>
</protein>
<proteinExistence type="predicted"/>
<feature type="compositionally biased region" description="Low complexity" evidence="1">
    <location>
        <begin position="31"/>
        <end position="57"/>
    </location>
</feature>
<dbReference type="SUPFAM" id="SSF50998">
    <property type="entry name" value="Quinoprotein alcohol dehydrogenase-like"/>
    <property type="match status" value="1"/>
</dbReference>
<dbReference type="InterPro" id="IPR002372">
    <property type="entry name" value="PQQ_rpt_dom"/>
</dbReference>
<dbReference type="PANTHER" id="PTHR34512:SF30">
    <property type="entry name" value="OUTER MEMBRANE PROTEIN ASSEMBLY FACTOR BAMB"/>
    <property type="match status" value="1"/>
</dbReference>
<evidence type="ECO:0000259" key="2">
    <source>
        <dbReference type="Pfam" id="PF13360"/>
    </source>
</evidence>
<feature type="region of interest" description="Disordered" evidence="1">
    <location>
        <begin position="23"/>
        <end position="57"/>
    </location>
</feature>
<dbReference type="InterPro" id="IPR018391">
    <property type="entry name" value="PQQ_b-propeller_rpt"/>
</dbReference>
<dbReference type="InterPro" id="IPR011047">
    <property type="entry name" value="Quinoprotein_ADH-like_sf"/>
</dbReference>
<comment type="caution">
    <text evidence="3">The sequence shown here is derived from an EMBL/GenBank/DDBJ whole genome shotgun (WGS) entry which is preliminary data.</text>
</comment>
<dbReference type="Gene3D" id="2.130.10.10">
    <property type="entry name" value="YVTN repeat-like/Quinoprotein amine dehydrogenase"/>
    <property type="match status" value="1"/>
</dbReference>
<feature type="domain" description="Pyrrolo-quinoline quinone repeat" evidence="2">
    <location>
        <begin position="418"/>
        <end position="551"/>
    </location>
</feature>
<reference evidence="4" key="1">
    <citation type="journal article" date="2019" name="Int. J. Syst. Evol. Microbiol.">
        <title>The Global Catalogue of Microorganisms (GCM) 10K type strain sequencing project: providing services to taxonomists for standard genome sequencing and annotation.</title>
        <authorList>
            <consortium name="The Broad Institute Genomics Platform"/>
            <consortium name="The Broad Institute Genome Sequencing Center for Infectious Disease"/>
            <person name="Wu L."/>
            <person name="Ma J."/>
        </authorList>
    </citation>
    <scope>NUCLEOTIDE SEQUENCE [LARGE SCALE GENOMIC DNA]</scope>
    <source>
        <strain evidence="4">CCM 7044</strain>
    </source>
</reference>
<dbReference type="Pfam" id="PF13360">
    <property type="entry name" value="PQQ_2"/>
    <property type="match status" value="1"/>
</dbReference>